<dbReference type="GO" id="GO:0005524">
    <property type="term" value="F:ATP binding"/>
    <property type="evidence" value="ECO:0007669"/>
    <property type="project" value="UniProtKB-KW"/>
</dbReference>
<keyword evidence="2" id="KW-0547">Nucleotide-binding</keyword>
<dbReference type="InterPro" id="IPR042054">
    <property type="entry name" value="YegD-like"/>
</dbReference>
<organism evidence="4 5">
    <name type="scientific">Granulicella pectinivorans</name>
    <dbReference type="NCBI Taxonomy" id="474950"/>
    <lineage>
        <taxon>Bacteria</taxon>
        <taxon>Pseudomonadati</taxon>
        <taxon>Acidobacteriota</taxon>
        <taxon>Terriglobia</taxon>
        <taxon>Terriglobales</taxon>
        <taxon>Acidobacteriaceae</taxon>
        <taxon>Granulicella</taxon>
    </lineage>
</organism>
<evidence type="ECO:0000256" key="3">
    <source>
        <dbReference type="ARBA" id="ARBA00022840"/>
    </source>
</evidence>
<evidence type="ECO:0000313" key="5">
    <source>
        <dbReference type="Proteomes" id="UP000199024"/>
    </source>
</evidence>
<dbReference type="GO" id="GO:0140662">
    <property type="term" value="F:ATP-dependent protein folding chaperone"/>
    <property type="evidence" value="ECO:0007669"/>
    <property type="project" value="InterPro"/>
</dbReference>
<dbReference type="Gene3D" id="3.30.420.40">
    <property type="match status" value="2"/>
</dbReference>
<dbReference type="InterPro" id="IPR013126">
    <property type="entry name" value="Hsp_70_fam"/>
</dbReference>
<dbReference type="PROSITE" id="PS01036">
    <property type="entry name" value="HSP70_3"/>
    <property type="match status" value="1"/>
</dbReference>
<dbReference type="Proteomes" id="UP000199024">
    <property type="component" value="Unassembled WGS sequence"/>
</dbReference>
<accession>A0A1I6MY08</accession>
<dbReference type="InterPro" id="IPR018181">
    <property type="entry name" value="Heat_shock_70_CS"/>
</dbReference>
<dbReference type="EMBL" id="FOZL01000002">
    <property type="protein sequence ID" value="SFS20616.1"/>
    <property type="molecule type" value="Genomic_DNA"/>
</dbReference>
<dbReference type="AlphaFoldDB" id="A0A1I6MY08"/>
<gene>
    <name evidence="4" type="ORF">SAMN05421771_3726</name>
</gene>
<dbReference type="RefSeq" id="WP_089842418.1">
    <property type="nucleotide sequence ID" value="NZ_FOZL01000002.1"/>
</dbReference>
<dbReference type="InterPro" id="IPR043129">
    <property type="entry name" value="ATPase_NBD"/>
</dbReference>
<dbReference type="OrthoDB" id="9807934at2"/>
<evidence type="ECO:0000313" key="4">
    <source>
        <dbReference type="EMBL" id="SFS20616.1"/>
    </source>
</evidence>
<proteinExistence type="inferred from homology"/>
<dbReference type="CDD" id="cd10231">
    <property type="entry name" value="ASKHA_NBD_HSP70_YegD-like"/>
    <property type="match status" value="1"/>
</dbReference>
<dbReference type="Pfam" id="PF00012">
    <property type="entry name" value="HSP70"/>
    <property type="match status" value="2"/>
</dbReference>
<reference evidence="4 5" key="1">
    <citation type="submission" date="2016-10" db="EMBL/GenBank/DDBJ databases">
        <authorList>
            <person name="de Groot N.N."/>
        </authorList>
    </citation>
    <scope>NUCLEOTIDE SEQUENCE [LARGE SCALE GENOMIC DNA]</scope>
    <source>
        <strain evidence="4 5">DSM 21001</strain>
    </source>
</reference>
<evidence type="ECO:0000256" key="1">
    <source>
        <dbReference type="ARBA" id="ARBA00007381"/>
    </source>
</evidence>
<keyword evidence="3" id="KW-0067">ATP-binding</keyword>
<dbReference type="PANTHER" id="PTHR19375">
    <property type="entry name" value="HEAT SHOCK PROTEIN 70KDA"/>
    <property type="match status" value="1"/>
</dbReference>
<sequence>MTSPLKIGIDFGTTNSSVAIERGTGAVELVQFPARASATESFRSVLYLEQQKGRVVSSTGPQAIEHYLEAEMPGRLIQSLKSYLPSRTLTGTEVFGRRYTLEDLIARILTDLRIGLEKHLGAPLAADATVNVGRPVRFVSAENEEDDAYATERLRAAFAQAGFPSVTFELEPVAAAFAYEASLDHDETILIGDFGGGTSDFSLLPVGPSFRSAREIIGNSGLGLAGDAFDARIVRKLVSPGLGADTLEKTYDNPFAPPVPKRFPGRAAVLPPQRELKIIPAVPAWIYANLERWHYLSFLKTRNVTEILKAARARAEEPEKVASLITLIEEDLGYQLHQAVQRLKIDLSRKETATFRFPELDPTGSRGLSSEVARADFEGWIQPELEAIEACVDGLMTSSSMRPGKVDRVFLTGGTSFVPAVRKIFETRFGADRVVTGNEFTSVARGLALR</sequence>
<protein>
    <submittedName>
        <fullName evidence="4">Hypothetical chaperone protein</fullName>
    </submittedName>
</protein>
<comment type="similarity">
    <text evidence="1">Belongs to the heat shock protein 70 family.</text>
</comment>
<dbReference type="SUPFAM" id="SSF53067">
    <property type="entry name" value="Actin-like ATPase domain"/>
    <property type="match status" value="2"/>
</dbReference>
<name>A0A1I6MY08_9BACT</name>
<evidence type="ECO:0000256" key="2">
    <source>
        <dbReference type="ARBA" id="ARBA00022741"/>
    </source>
</evidence>
<keyword evidence="5" id="KW-1185">Reference proteome</keyword>
<dbReference type="STRING" id="474950.SAMN05421771_3726"/>